<reference evidence="2" key="1">
    <citation type="journal article" date="2023" name="G3 (Bethesda)">
        <title>A reference genome for the long-term kleptoplast-retaining sea slug Elysia crispata morphotype clarki.</title>
        <authorList>
            <person name="Eastman K.E."/>
            <person name="Pendleton A.L."/>
            <person name="Shaikh M.A."/>
            <person name="Suttiyut T."/>
            <person name="Ogas R."/>
            <person name="Tomko P."/>
            <person name="Gavelis G."/>
            <person name="Widhalm J.R."/>
            <person name="Wisecaver J.H."/>
        </authorList>
    </citation>
    <scope>NUCLEOTIDE SEQUENCE</scope>
    <source>
        <strain evidence="2">ECLA1</strain>
    </source>
</reference>
<dbReference type="AlphaFoldDB" id="A0AAE1AGY0"/>
<evidence type="ECO:0000313" key="3">
    <source>
        <dbReference type="Proteomes" id="UP001283361"/>
    </source>
</evidence>
<accession>A0AAE1AGY0</accession>
<comment type="caution">
    <text evidence="2">The sequence shown here is derived from an EMBL/GenBank/DDBJ whole genome shotgun (WGS) entry which is preliminary data.</text>
</comment>
<feature type="region of interest" description="Disordered" evidence="1">
    <location>
        <begin position="1"/>
        <end position="29"/>
    </location>
</feature>
<dbReference type="EMBL" id="JAWDGP010001872">
    <property type="protein sequence ID" value="KAK3787300.1"/>
    <property type="molecule type" value="Genomic_DNA"/>
</dbReference>
<evidence type="ECO:0000313" key="2">
    <source>
        <dbReference type="EMBL" id="KAK3787300.1"/>
    </source>
</evidence>
<gene>
    <name evidence="2" type="ORF">RRG08_056021</name>
</gene>
<organism evidence="2 3">
    <name type="scientific">Elysia crispata</name>
    <name type="common">lettuce slug</name>
    <dbReference type="NCBI Taxonomy" id="231223"/>
    <lineage>
        <taxon>Eukaryota</taxon>
        <taxon>Metazoa</taxon>
        <taxon>Spiralia</taxon>
        <taxon>Lophotrochozoa</taxon>
        <taxon>Mollusca</taxon>
        <taxon>Gastropoda</taxon>
        <taxon>Heterobranchia</taxon>
        <taxon>Euthyneura</taxon>
        <taxon>Panpulmonata</taxon>
        <taxon>Sacoglossa</taxon>
        <taxon>Placobranchoidea</taxon>
        <taxon>Plakobranchidae</taxon>
        <taxon>Elysia</taxon>
    </lineage>
</organism>
<protein>
    <submittedName>
        <fullName evidence="2">Uncharacterized protein</fullName>
    </submittedName>
</protein>
<proteinExistence type="predicted"/>
<dbReference type="Proteomes" id="UP001283361">
    <property type="component" value="Unassembled WGS sequence"/>
</dbReference>
<evidence type="ECO:0000256" key="1">
    <source>
        <dbReference type="SAM" id="MobiDB-lite"/>
    </source>
</evidence>
<feature type="compositionally biased region" description="Basic residues" evidence="1">
    <location>
        <begin position="12"/>
        <end position="21"/>
    </location>
</feature>
<keyword evidence="3" id="KW-1185">Reference proteome</keyword>
<name>A0AAE1AGY0_9GAST</name>
<sequence>MQSSVARNIERSRRRMRYKTKAAREREKTQKRRFGCHVLFKLLLTSRTGDGGEPRRLSDGLTAHSLPITPRIQVSGPPSLLLGLNSSYGDLFKIFLSD</sequence>